<dbReference type="SMART" id="SM00855">
    <property type="entry name" value="PGAM"/>
    <property type="match status" value="1"/>
</dbReference>
<dbReference type="InterPro" id="IPR013078">
    <property type="entry name" value="His_Pase_superF_clade-1"/>
</dbReference>
<dbReference type="RefSeq" id="WP_091813146.1">
    <property type="nucleotide sequence ID" value="NZ_FNNE01000005.1"/>
</dbReference>
<dbReference type="PANTHER" id="PTHR48100:SF1">
    <property type="entry name" value="HISTIDINE PHOSPHATASE FAMILY PROTEIN-RELATED"/>
    <property type="match status" value="1"/>
</dbReference>
<dbReference type="Pfam" id="PF00300">
    <property type="entry name" value="His_Phos_1"/>
    <property type="match status" value="1"/>
</dbReference>
<dbReference type="EMBL" id="FNNE01000010">
    <property type="protein sequence ID" value="SDX48698.1"/>
    <property type="molecule type" value="Genomic_DNA"/>
</dbReference>
<dbReference type="GO" id="GO:0005737">
    <property type="term" value="C:cytoplasm"/>
    <property type="evidence" value="ECO:0007669"/>
    <property type="project" value="TreeGrafter"/>
</dbReference>
<evidence type="ECO:0000313" key="5">
    <source>
        <dbReference type="Proteomes" id="UP000199675"/>
    </source>
</evidence>
<organism evidence="3 5">
    <name type="scientific">Marinobacter mobilis</name>
    <dbReference type="NCBI Taxonomy" id="488533"/>
    <lineage>
        <taxon>Bacteria</taxon>
        <taxon>Pseudomonadati</taxon>
        <taxon>Pseudomonadota</taxon>
        <taxon>Gammaproteobacteria</taxon>
        <taxon>Pseudomonadales</taxon>
        <taxon>Marinobacteraceae</taxon>
        <taxon>Marinobacter</taxon>
    </lineage>
</organism>
<sequence length="200" mass="22366">MSHQTTIIDLIRHGEPEGGPRFRGSQDDPLSTLGWQQMRAAIRGEDHWDVIVTSPLLRCVEFATEVATQRHLPLHVEDRLREVNFGAWEGKTTAEVIAEEGEKLSRFWEDPVANTPPGAETITEFNQRVVEGWQHWRDTLAGQRALVVCHGGVIRMILADVMGIPLQKSFAGVAVPFACRSRIRVDQSDFGILTSLHSHG</sequence>
<dbReference type="GO" id="GO:0016791">
    <property type="term" value="F:phosphatase activity"/>
    <property type="evidence" value="ECO:0007669"/>
    <property type="project" value="TreeGrafter"/>
</dbReference>
<dbReference type="EMBL" id="FNNE01000005">
    <property type="protein sequence ID" value="SDX00867.1"/>
    <property type="molecule type" value="Genomic_DNA"/>
</dbReference>
<name>A0A1H2Y6U6_9GAMM</name>
<dbReference type="PANTHER" id="PTHR48100">
    <property type="entry name" value="BROAD-SPECIFICITY PHOSPHATASE YOR283W-RELATED"/>
    <property type="match status" value="1"/>
</dbReference>
<dbReference type="InterPro" id="IPR050275">
    <property type="entry name" value="PGM_Phosphatase"/>
</dbReference>
<dbReference type="AlphaFoldDB" id="A0A1H2Y6U6"/>
<keyword evidence="5" id="KW-1185">Reference proteome</keyword>
<dbReference type="InterPro" id="IPR029033">
    <property type="entry name" value="His_PPase_superfam"/>
</dbReference>
<protein>
    <submittedName>
        <fullName evidence="3">Alpha-ribazole phosphatase</fullName>
    </submittedName>
</protein>
<dbReference type="Proteomes" id="UP000199675">
    <property type="component" value="Unassembled WGS sequence"/>
</dbReference>
<accession>A0A1H2Y6U6</accession>
<proteinExistence type="predicted"/>
<evidence type="ECO:0000256" key="1">
    <source>
        <dbReference type="PIRSR" id="PIRSR613078-1"/>
    </source>
</evidence>
<dbReference type="Gene3D" id="3.40.50.1240">
    <property type="entry name" value="Phosphoglycerate mutase-like"/>
    <property type="match status" value="1"/>
</dbReference>
<evidence type="ECO:0000313" key="3">
    <source>
        <dbReference type="EMBL" id="SDX00867.1"/>
    </source>
</evidence>
<feature type="active site" description="Proton donor/acceptor" evidence="1">
    <location>
        <position position="82"/>
    </location>
</feature>
<dbReference type="OrthoDB" id="9783269at2"/>
<reference evidence="3 5" key="1">
    <citation type="submission" date="2016-10" db="EMBL/GenBank/DDBJ databases">
        <authorList>
            <person name="de Groot N.N."/>
        </authorList>
    </citation>
    <scope>NUCLEOTIDE SEQUENCE [LARGE SCALE GENOMIC DNA]</scope>
    <source>
        <strain evidence="3 5">CGMCC 1.7059</strain>
    </source>
</reference>
<dbReference type="SUPFAM" id="SSF53254">
    <property type="entry name" value="Phosphoglycerate mutase-like"/>
    <property type="match status" value="1"/>
</dbReference>
<gene>
    <name evidence="3" type="ORF">SAMN04487960_105282</name>
    <name evidence="4" type="ORF">SAMN04487960_11012</name>
</gene>
<evidence type="ECO:0000313" key="4">
    <source>
        <dbReference type="EMBL" id="SDX48698.1"/>
    </source>
</evidence>
<dbReference type="CDD" id="cd07067">
    <property type="entry name" value="HP_PGM_like"/>
    <property type="match status" value="1"/>
</dbReference>
<feature type="binding site" evidence="2">
    <location>
        <position position="58"/>
    </location>
    <ligand>
        <name>substrate</name>
    </ligand>
</feature>
<evidence type="ECO:0000256" key="2">
    <source>
        <dbReference type="PIRSR" id="PIRSR613078-2"/>
    </source>
</evidence>
<dbReference type="STRING" id="488533.SAMN04487960_105282"/>
<feature type="active site" description="Tele-phosphohistidine intermediate" evidence="1">
    <location>
        <position position="13"/>
    </location>
</feature>